<dbReference type="GO" id="GO:0016301">
    <property type="term" value="F:kinase activity"/>
    <property type="evidence" value="ECO:0007669"/>
    <property type="project" value="UniProtKB-KW"/>
</dbReference>
<organism evidence="5 6">
    <name type="scientific">Frondihabitans peucedani</name>
    <dbReference type="NCBI Taxonomy" id="598626"/>
    <lineage>
        <taxon>Bacteria</taxon>
        <taxon>Bacillati</taxon>
        <taxon>Actinomycetota</taxon>
        <taxon>Actinomycetes</taxon>
        <taxon>Micrococcales</taxon>
        <taxon>Microbacteriaceae</taxon>
        <taxon>Frondihabitans</taxon>
    </lineage>
</organism>
<protein>
    <submittedName>
        <fullName evidence="5">Glycerate kinase</fullName>
    </submittedName>
</protein>
<dbReference type="EMBL" id="BAABAU010000001">
    <property type="protein sequence ID" value="GAA4266264.1"/>
    <property type="molecule type" value="Genomic_DNA"/>
</dbReference>
<evidence type="ECO:0000256" key="4">
    <source>
        <dbReference type="PIRNR" id="PIRNR006078"/>
    </source>
</evidence>
<dbReference type="Pfam" id="PF02595">
    <property type="entry name" value="Gly_kinase"/>
    <property type="match status" value="1"/>
</dbReference>
<evidence type="ECO:0000313" key="5">
    <source>
        <dbReference type="EMBL" id="GAA4266264.1"/>
    </source>
</evidence>
<dbReference type="NCBIfam" id="TIGR00045">
    <property type="entry name" value="glycerate kinase"/>
    <property type="match status" value="1"/>
</dbReference>
<dbReference type="Gene3D" id="3.40.50.10350">
    <property type="entry name" value="Glycerate kinase, domain 1"/>
    <property type="match status" value="1"/>
</dbReference>
<evidence type="ECO:0000256" key="3">
    <source>
        <dbReference type="ARBA" id="ARBA00022777"/>
    </source>
</evidence>
<dbReference type="PANTHER" id="PTHR21599:SF0">
    <property type="entry name" value="GLYCERATE KINASE"/>
    <property type="match status" value="1"/>
</dbReference>
<dbReference type="SUPFAM" id="SSF110738">
    <property type="entry name" value="Glycerate kinase I"/>
    <property type="match status" value="1"/>
</dbReference>
<reference evidence="6" key="1">
    <citation type="journal article" date="2019" name="Int. J. Syst. Evol. Microbiol.">
        <title>The Global Catalogue of Microorganisms (GCM) 10K type strain sequencing project: providing services to taxonomists for standard genome sequencing and annotation.</title>
        <authorList>
            <consortium name="The Broad Institute Genomics Platform"/>
            <consortium name="The Broad Institute Genome Sequencing Center for Infectious Disease"/>
            <person name="Wu L."/>
            <person name="Ma J."/>
        </authorList>
    </citation>
    <scope>NUCLEOTIDE SEQUENCE [LARGE SCALE GENOMIC DNA]</scope>
    <source>
        <strain evidence="6">JCM 17442</strain>
    </source>
</reference>
<keyword evidence="6" id="KW-1185">Reference proteome</keyword>
<evidence type="ECO:0000313" key="6">
    <source>
        <dbReference type="Proteomes" id="UP001501594"/>
    </source>
</evidence>
<dbReference type="InterPro" id="IPR018193">
    <property type="entry name" value="Glyc_kinase_flavodox-like_fold"/>
</dbReference>
<dbReference type="PANTHER" id="PTHR21599">
    <property type="entry name" value="GLYCERATE KINASE"/>
    <property type="match status" value="1"/>
</dbReference>
<dbReference type="InterPro" id="IPR004381">
    <property type="entry name" value="Glycerate_kinase"/>
</dbReference>
<keyword evidence="3 4" id="KW-0418">Kinase</keyword>
<name>A0ABP8E2N7_9MICO</name>
<dbReference type="PIRSF" id="PIRSF006078">
    <property type="entry name" value="GlxK"/>
    <property type="match status" value="1"/>
</dbReference>
<dbReference type="InterPro" id="IPR018197">
    <property type="entry name" value="Glycerate_kinase_RE-like"/>
</dbReference>
<comment type="similarity">
    <text evidence="1 4">Belongs to the glycerate kinase type-1 family.</text>
</comment>
<sequence>MRIIVAPDSFKGSADAREAASAIAAGWSSARPGDELVLLPMADGGEGTLDAFEAAVPGSVRREVRVTGPLGDPVDASWLLLPDGTAVVELASTSGITLLDPDRLRAQDATTRGFGEAVADALAAGATRLLLAIGSSCSTDGGAGALQALGAELLTADGRPVGPGARGLAEIASVDLAGLAALPPRGAVVVSDVVNPLLGQLGAAAVFGPQKGATPDDMAAMETALARFAALVPGSAETPGAGAAGGTGFGLLAWGASLAPGAAVVAETVRLGDALRGADAVVTGEGRFDAQSAAGKVPSFVVAAARAASVPALLVAGSIESPTDDFAAAVSLTELAGSSAAAIAAPLPHLERAGALLAATLAGARS</sequence>
<accession>A0ABP8E2N7</accession>
<dbReference type="InterPro" id="IPR036129">
    <property type="entry name" value="Glycerate_kinase_sf"/>
</dbReference>
<dbReference type="Gene3D" id="3.90.1510.10">
    <property type="entry name" value="Glycerate kinase, domain 2"/>
    <property type="match status" value="1"/>
</dbReference>
<evidence type="ECO:0000256" key="2">
    <source>
        <dbReference type="ARBA" id="ARBA00022679"/>
    </source>
</evidence>
<keyword evidence="2 4" id="KW-0808">Transferase</keyword>
<comment type="caution">
    <text evidence="5">The sequence shown here is derived from an EMBL/GenBank/DDBJ whole genome shotgun (WGS) entry which is preliminary data.</text>
</comment>
<evidence type="ECO:0000256" key="1">
    <source>
        <dbReference type="ARBA" id="ARBA00006284"/>
    </source>
</evidence>
<proteinExistence type="inferred from homology"/>
<dbReference type="RefSeq" id="WP_344795328.1">
    <property type="nucleotide sequence ID" value="NZ_BAABAU010000001.1"/>
</dbReference>
<dbReference type="Proteomes" id="UP001501594">
    <property type="component" value="Unassembled WGS sequence"/>
</dbReference>
<gene>
    <name evidence="5" type="ORF">GCM10022256_18760</name>
</gene>